<keyword evidence="2" id="KW-1185">Reference proteome</keyword>
<dbReference type="RefSeq" id="WP_017713831.1">
    <property type="nucleotide sequence ID" value="NZ_KB235941.1"/>
</dbReference>
<name>A0A0M2PYJ2_PROHO</name>
<protein>
    <submittedName>
        <fullName evidence="1">Uncharacterized protein</fullName>
    </submittedName>
</protein>
<dbReference type="OrthoDB" id="512085at2"/>
<sequence>MSDQQRTLDRLAHLEELMAGYGEQIAGLETAKLLEPLKKVLIDQNIRAVRKEAHPYETEYWKLMQQVAPQSPVPEAEAQVVVADIVAEVEGAVVQADRYAPEVMALLQQILQTLAAGDQESVGKLVASLSLMPPFVQVAYEKEISLDVHFPTFKRGAELVKRYLPKK</sequence>
<dbReference type="EMBL" id="AJTX02000002">
    <property type="protein sequence ID" value="KKJ01230.1"/>
    <property type="molecule type" value="Genomic_DNA"/>
</dbReference>
<organism evidence="1 2">
    <name type="scientific">Prochlorothrix hollandica PCC 9006 = CALU 1027</name>
    <dbReference type="NCBI Taxonomy" id="317619"/>
    <lineage>
        <taxon>Bacteria</taxon>
        <taxon>Bacillati</taxon>
        <taxon>Cyanobacteriota</taxon>
        <taxon>Cyanophyceae</taxon>
        <taxon>Prochlorotrichales</taxon>
        <taxon>Prochlorotrichaceae</taxon>
        <taxon>Prochlorothrix</taxon>
    </lineage>
</organism>
<evidence type="ECO:0000313" key="2">
    <source>
        <dbReference type="Proteomes" id="UP000034681"/>
    </source>
</evidence>
<accession>A0A0M2PYJ2</accession>
<reference evidence="1" key="1">
    <citation type="submission" date="2012-04" db="EMBL/GenBank/DDBJ databases">
        <authorList>
            <person name="Borisov I.G."/>
            <person name="Ivanikova N.V."/>
            <person name="Pinevich A.V."/>
        </authorList>
    </citation>
    <scope>NUCLEOTIDE SEQUENCE</scope>
    <source>
        <strain evidence="1">CALU 1027</strain>
    </source>
</reference>
<comment type="caution">
    <text evidence="1">The sequence shown here is derived from an EMBL/GenBank/DDBJ whole genome shotgun (WGS) entry which is preliminary data.</text>
</comment>
<dbReference type="Proteomes" id="UP000034681">
    <property type="component" value="Unassembled WGS sequence"/>
</dbReference>
<evidence type="ECO:0000313" key="1">
    <source>
        <dbReference type="EMBL" id="KKJ01230.1"/>
    </source>
</evidence>
<proteinExistence type="predicted"/>
<dbReference type="STRING" id="317619.GCA_000332315_03640"/>
<gene>
    <name evidence="1" type="ORF">PROH_02300</name>
</gene>
<dbReference type="AlphaFoldDB" id="A0A0M2PYJ2"/>